<sequence length="246" mass="27209">MSRSQGPSSNKRKRPDLNSPADPLTEHERLLYDVIRSKQDMGMWSRDMKRETNLPDNMVNKSLKSLQAKNLIKEVVNIQNKGKKHFMASDFEPSKEISGGAWYAGGSLDTEFITLVREQCVKHVFRLKLATLEGVSDLIRRSGVFAVDLSNQQIEEIMKALVLDNEITELKSNGSGEFASIPTGKTCYKCVNKESRGGEKGGSGGEPKIGALASIPCGVCPQMNLCTPDGIISPTTCVYYTKWLDF</sequence>
<protein>
    <submittedName>
        <fullName evidence="1">Uncharacterized protein</fullName>
    </submittedName>
</protein>
<dbReference type="Proteomes" id="UP001163603">
    <property type="component" value="Chromosome 15"/>
</dbReference>
<evidence type="ECO:0000313" key="2">
    <source>
        <dbReference type="Proteomes" id="UP001163603"/>
    </source>
</evidence>
<organism evidence="1 2">
    <name type="scientific">Pistacia integerrima</name>
    <dbReference type="NCBI Taxonomy" id="434235"/>
    <lineage>
        <taxon>Eukaryota</taxon>
        <taxon>Viridiplantae</taxon>
        <taxon>Streptophyta</taxon>
        <taxon>Embryophyta</taxon>
        <taxon>Tracheophyta</taxon>
        <taxon>Spermatophyta</taxon>
        <taxon>Magnoliopsida</taxon>
        <taxon>eudicotyledons</taxon>
        <taxon>Gunneridae</taxon>
        <taxon>Pentapetalae</taxon>
        <taxon>rosids</taxon>
        <taxon>malvids</taxon>
        <taxon>Sapindales</taxon>
        <taxon>Anacardiaceae</taxon>
        <taxon>Pistacia</taxon>
    </lineage>
</organism>
<dbReference type="EMBL" id="CM047750">
    <property type="protein sequence ID" value="KAJ0007508.1"/>
    <property type="molecule type" value="Genomic_DNA"/>
</dbReference>
<comment type="caution">
    <text evidence="1">The sequence shown here is derived from an EMBL/GenBank/DDBJ whole genome shotgun (WGS) entry which is preliminary data.</text>
</comment>
<keyword evidence="2" id="KW-1185">Reference proteome</keyword>
<name>A0ACC0WZN5_9ROSI</name>
<reference evidence="2" key="1">
    <citation type="journal article" date="2023" name="G3 (Bethesda)">
        <title>Genome assembly and association tests identify interacting loci associated with vigor, precocity, and sex in interspecific pistachio rootstocks.</title>
        <authorList>
            <person name="Palmer W."/>
            <person name="Jacygrad E."/>
            <person name="Sagayaradj S."/>
            <person name="Cavanaugh K."/>
            <person name="Han R."/>
            <person name="Bertier L."/>
            <person name="Beede B."/>
            <person name="Kafkas S."/>
            <person name="Golino D."/>
            <person name="Preece J."/>
            <person name="Michelmore R."/>
        </authorList>
    </citation>
    <scope>NUCLEOTIDE SEQUENCE [LARGE SCALE GENOMIC DNA]</scope>
</reference>
<gene>
    <name evidence="1" type="ORF">Pint_30092</name>
</gene>
<evidence type="ECO:0000313" key="1">
    <source>
        <dbReference type="EMBL" id="KAJ0007508.1"/>
    </source>
</evidence>
<proteinExistence type="predicted"/>
<accession>A0ACC0WZN5</accession>